<dbReference type="GO" id="GO:0030246">
    <property type="term" value="F:carbohydrate binding"/>
    <property type="evidence" value="ECO:0007669"/>
    <property type="project" value="InterPro"/>
</dbReference>
<dbReference type="EMBL" id="MNUY01000029">
    <property type="protein sequence ID" value="OIO14651.1"/>
    <property type="molecule type" value="Genomic_DNA"/>
</dbReference>
<keyword evidence="3" id="KW-0732">Signal</keyword>
<reference evidence="4 5" key="1">
    <citation type="journal article" date="2016" name="Environ. Microbiol.">
        <title>Genomic resolution of a cold subsurface aquifer community provides metabolic insights for novel microbes adapted to high CO concentrations.</title>
        <authorList>
            <person name="Probst A.J."/>
            <person name="Castelle C.J."/>
            <person name="Singh A."/>
            <person name="Brown C.T."/>
            <person name="Anantharaman K."/>
            <person name="Sharon I."/>
            <person name="Hug L.A."/>
            <person name="Burstein D."/>
            <person name="Emerson J.B."/>
            <person name="Thomas B.C."/>
            <person name="Banfield J.F."/>
        </authorList>
    </citation>
    <scope>NUCLEOTIDE SEQUENCE [LARGE SCALE GENOMIC DNA]</scope>
    <source>
        <strain evidence="4">CG1_02_37_22</strain>
    </source>
</reference>
<evidence type="ECO:0000313" key="4">
    <source>
        <dbReference type="EMBL" id="OIO14651.1"/>
    </source>
</evidence>
<dbReference type="STRING" id="1805209.AUJ73_01960"/>
<protein>
    <recommendedName>
        <fullName evidence="6">Cohesin domain-containing protein</fullName>
    </recommendedName>
</protein>
<organism evidence="4 5">
    <name type="scientific">Candidatus Gottesmanbacteria bacterium CG1_02_37_22</name>
    <dbReference type="NCBI Taxonomy" id="1805209"/>
    <lineage>
        <taxon>Bacteria</taxon>
        <taxon>Candidatus Gottesmaniibacteriota</taxon>
    </lineage>
</organism>
<dbReference type="AlphaFoldDB" id="A0A1J4TUH1"/>
<evidence type="ECO:0000256" key="2">
    <source>
        <dbReference type="SAM" id="Phobius"/>
    </source>
</evidence>
<evidence type="ECO:0008006" key="6">
    <source>
        <dbReference type="Google" id="ProtNLM"/>
    </source>
</evidence>
<dbReference type="SUPFAM" id="SSF49384">
    <property type="entry name" value="Carbohydrate-binding domain"/>
    <property type="match status" value="1"/>
</dbReference>
<feature type="region of interest" description="Disordered" evidence="1">
    <location>
        <begin position="175"/>
        <end position="215"/>
    </location>
</feature>
<feature type="transmembrane region" description="Helical" evidence="2">
    <location>
        <begin position="230"/>
        <end position="251"/>
    </location>
</feature>
<dbReference type="InterPro" id="IPR008965">
    <property type="entry name" value="CBM2/CBM3_carb-bd_dom_sf"/>
</dbReference>
<accession>A0A1J4TUH1</accession>
<dbReference type="Proteomes" id="UP000183120">
    <property type="component" value="Unassembled WGS sequence"/>
</dbReference>
<evidence type="ECO:0000256" key="1">
    <source>
        <dbReference type="SAM" id="MobiDB-lite"/>
    </source>
</evidence>
<name>A0A1J4TUH1_9BACT</name>
<feature type="compositionally biased region" description="Low complexity" evidence="1">
    <location>
        <begin position="176"/>
        <end position="198"/>
    </location>
</feature>
<gene>
    <name evidence="4" type="ORF">AUJ73_01960</name>
</gene>
<feature type="signal peptide" evidence="3">
    <location>
        <begin position="1"/>
        <end position="25"/>
    </location>
</feature>
<evidence type="ECO:0000256" key="3">
    <source>
        <dbReference type="SAM" id="SignalP"/>
    </source>
</evidence>
<evidence type="ECO:0000313" key="5">
    <source>
        <dbReference type="Proteomes" id="UP000183120"/>
    </source>
</evidence>
<keyword evidence="2" id="KW-1133">Transmembrane helix</keyword>
<feature type="chain" id="PRO_5012339760" description="Cohesin domain-containing protein" evidence="3">
    <location>
        <begin position="26"/>
        <end position="252"/>
    </location>
</feature>
<dbReference type="Gene3D" id="2.60.40.680">
    <property type="match status" value="1"/>
</dbReference>
<keyword evidence="2" id="KW-0812">Transmembrane</keyword>
<sequence>MNKLFLSLCISVLLVFSTGIGAAYAQVYKFELSNPSTPIAVGSNFDVKVFINTGGQAVNSGDALLIFDPTKVAINSAADGQFFEYFSEGALGGFNNKYLVSAWENPGHEKTAATDTLFSTLNLKAVASGSSTLKFDCTAGTDADTNINRSSDSKDIVDCSALTLLTLNIGGGVIGTPTTTPRPTAAPTVPAATSTPIPTNTPTPTPTAKPTNVPTDTKVVTPTLYRAGNMSVTMTAVGLGSILMIVGILAIL</sequence>
<keyword evidence="2" id="KW-0472">Membrane</keyword>
<proteinExistence type="predicted"/>
<comment type="caution">
    <text evidence="4">The sequence shown here is derived from an EMBL/GenBank/DDBJ whole genome shotgun (WGS) entry which is preliminary data.</text>
</comment>